<keyword evidence="1" id="KW-0732">Signal</keyword>
<reference evidence="4 5" key="1">
    <citation type="submission" date="2022-03" db="EMBL/GenBank/DDBJ databases">
        <authorList>
            <person name="Jo J.-H."/>
            <person name="Im W.-T."/>
        </authorList>
    </citation>
    <scope>NUCLEOTIDE SEQUENCE [LARGE SCALE GENOMIC DNA]</scope>
    <source>
        <strain evidence="4 5">SM33</strain>
    </source>
</reference>
<organism evidence="4 5">
    <name type="scientific">Sphingomonas telluris</name>
    <dbReference type="NCBI Taxonomy" id="2907998"/>
    <lineage>
        <taxon>Bacteria</taxon>
        <taxon>Pseudomonadati</taxon>
        <taxon>Pseudomonadota</taxon>
        <taxon>Alphaproteobacteria</taxon>
        <taxon>Sphingomonadales</taxon>
        <taxon>Sphingomonadaceae</taxon>
        <taxon>Sphingomonas</taxon>
    </lineage>
</organism>
<proteinExistence type="predicted"/>
<evidence type="ECO:0000313" key="4">
    <source>
        <dbReference type="EMBL" id="MCH8614862.1"/>
    </source>
</evidence>
<evidence type="ECO:0000313" key="5">
    <source>
        <dbReference type="Proteomes" id="UP001203058"/>
    </source>
</evidence>
<evidence type="ECO:0000259" key="2">
    <source>
        <dbReference type="Pfam" id="PF15976"/>
    </source>
</evidence>
<evidence type="ECO:0000256" key="1">
    <source>
        <dbReference type="ARBA" id="ARBA00022729"/>
    </source>
</evidence>
<dbReference type="Pfam" id="PF15976">
    <property type="entry name" value="CooC_C"/>
    <property type="match status" value="1"/>
</dbReference>
<feature type="domain" description="Pilus assembly protein E-set like" evidence="3">
    <location>
        <begin position="239"/>
        <end position="303"/>
    </location>
</feature>
<dbReference type="Proteomes" id="UP001203058">
    <property type="component" value="Unassembled WGS sequence"/>
</dbReference>
<accession>A0ABS9VIR5</accession>
<dbReference type="InterPro" id="IPR031917">
    <property type="entry name" value="Pilus_assem_C"/>
</dbReference>
<dbReference type="Pfam" id="PF16967">
    <property type="entry name" value="TcfC"/>
    <property type="match status" value="1"/>
</dbReference>
<dbReference type="RefSeq" id="WP_241445477.1">
    <property type="nucleotide sequence ID" value="NZ_JAKZHW010000001.1"/>
</dbReference>
<dbReference type="EMBL" id="JAKZHW010000001">
    <property type="protein sequence ID" value="MCH8614862.1"/>
    <property type="molecule type" value="Genomic_DNA"/>
</dbReference>
<keyword evidence="5" id="KW-1185">Reference proteome</keyword>
<dbReference type="InterPro" id="IPR032636">
    <property type="entry name" value="Pilus_assem_E-set-like_dom"/>
</dbReference>
<sequence>MTNAALSATGVPAGFDELSSARTTLVDVYFGEKKVGETLAVTRPGTLRFQNPADVVRMLPRATETTLLESGLSAELPTNAALACSRSNSALCGILEPDVVGIIYDEDHFRVSVFVNPRFLGVIQRNDEGYLPAPDSSPSLTNALGLNVSGTVGRHSQYNLQNRTIIGLGSARIRANTSIASKFGLVVDDLVGEFDHRDLRYSAGLFWSPGSEFIGQRRILGAGLGTQFDTSIDQEALHETPLVLFLAQPARVELLVDGRLVGTQSYPAGNNEIDTSGLSNGSYNVVLRIQQANGSVREERRFFVRSDALPPVGRRTFHAYAGVLANTDPSHPISASNTFYYQASSGWRLTDHLALDAAVFGTQSKAMVQVGGWFLKGPARVRAAGLLSTAGDKGALLQASAMGLGALNISFDVRRIWSADGKPLIPLSQQLDTFDGSAPTGVQLASGSYTQATGSVGLRFGDGYLTMVGSYRKDRDLPADYSIGPTVNWPIISRNQLQIVLEASAQKTRTTSAAFVGARISFASGALTTLGTVGGSFQNARDGLQPSRARAVSTFTAQYSHQTPGETLISYEGGLDRNIDTSALRGGGTVYSRLGNLRANVLHSLEGQGGSQYDLSFQSGFALGAGSAAAWGARNPEPSTIVVSLDGDASDAQFNVMVDDVARGRVRLGERFSIFVPGYRTYKVHLAPVDAPAVSFDTASRDVTLYPGNVKSLRWRADTTFALFAQAVSLDGIPISNALVQTARSVSETDDNGYFQIDIRQGDEITIGKADEATCHIGLEKIAVQNDFASIGRVICK</sequence>
<name>A0ABS9VIR5_9SPHN</name>
<protein>
    <submittedName>
        <fullName evidence="4">TcfC E-set like domain-containing protein</fullName>
    </submittedName>
</protein>
<gene>
    <name evidence="4" type="ORF">LZ016_01910</name>
</gene>
<evidence type="ECO:0000259" key="3">
    <source>
        <dbReference type="Pfam" id="PF16967"/>
    </source>
</evidence>
<comment type="caution">
    <text evidence="4">The sequence shown here is derived from an EMBL/GenBank/DDBJ whole genome shotgun (WGS) entry which is preliminary data.</text>
</comment>
<feature type="domain" description="Pilus assembly protein C-terminal" evidence="2">
    <location>
        <begin position="705"/>
        <end position="797"/>
    </location>
</feature>